<dbReference type="STRING" id="660518.SAMN05216218_114111"/>
<keyword evidence="2" id="KW-1185">Reference proteome</keyword>
<sequence>MTHNFSNTGTNTQQTTKAHSKTLVQNQIAQLYSLIRLESGVKHDFLENNRDVLENIFEMGLDQERLDEVWFVIVDQQNRIVDEWVLDISYTSGFYELTSPSRETVQEEVAYYGTNDGFKAFILPVIDGHNVFNTPDGDGVGVDSFGGPGVNVDIGHLR</sequence>
<organism evidence="1 2">
    <name type="scientific">Halorientalis regularis</name>
    <dbReference type="NCBI Taxonomy" id="660518"/>
    <lineage>
        <taxon>Archaea</taxon>
        <taxon>Methanobacteriati</taxon>
        <taxon>Methanobacteriota</taxon>
        <taxon>Stenosarchaea group</taxon>
        <taxon>Halobacteria</taxon>
        <taxon>Halobacteriales</taxon>
        <taxon>Haloarculaceae</taxon>
        <taxon>Halorientalis</taxon>
    </lineage>
</organism>
<evidence type="ECO:0000313" key="2">
    <source>
        <dbReference type="Proteomes" id="UP000199076"/>
    </source>
</evidence>
<evidence type="ECO:0000313" key="1">
    <source>
        <dbReference type="EMBL" id="SDG07362.1"/>
    </source>
</evidence>
<dbReference type="EMBL" id="FNBK01000014">
    <property type="protein sequence ID" value="SDG07362.1"/>
    <property type="molecule type" value="Genomic_DNA"/>
</dbReference>
<dbReference type="Proteomes" id="UP000199076">
    <property type="component" value="Unassembled WGS sequence"/>
</dbReference>
<proteinExistence type="predicted"/>
<dbReference type="AlphaFoldDB" id="A0A1G7R9C1"/>
<protein>
    <submittedName>
        <fullName evidence="1">Uncharacterized protein</fullName>
    </submittedName>
</protein>
<accession>A0A1G7R9C1</accession>
<name>A0A1G7R9C1_9EURY</name>
<gene>
    <name evidence="1" type="ORF">SAMN05216218_114111</name>
</gene>
<reference evidence="2" key="1">
    <citation type="submission" date="2016-10" db="EMBL/GenBank/DDBJ databases">
        <authorList>
            <person name="Varghese N."/>
            <person name="Submissions S."/>
        </authorList>
    </citation>
    <scope>NUCLEOTIDE SEQUENCE [LARGE SCALE GENOMIC DNA]</scope>
    <source>
        <strain evidence="2">IBRC-M 10760</strain>
    </source>
</reference>